<protein>
    <submittedName>
        <fullName evidence="1">Uncharacterized protein</fullName>
    </submittedName>
</protein>
<reference evidence="1 2" key="1">
    <citation type="submission" date="2022-11" db="EMBL/GenBank/DDBJ databases">
        <title>Minimal conservation of predation-associated metabolite biosynthetic gene clusters underscores biosynthetic potential of Myxococcota including descriptions for ten novel species: Archangium lansinium sp. nov., Myxococcus landrumus sp. nov., Nannocystis bai.</title>
        <authorList>
            <person name="Ahearne A."/>
            <person name="Stevens C."/>
            <person name="Dowd S."/>
        </authorList>
    </citation>
    <scope>NUCLEOTIDE SEQUENCE [LARGE SCALE GENOMIC DNA]</scope>
    <source>
        <strain evidence="1 2">NCELM</strain>
    </source>
</reference>
<organism evidence="1 2">
    <name type="scientific">Nannocystis radixulma</name>
    <dbReference type="NCBI Taxonomy" id="2995305"/>
    <lineage>
        <taxon>Bacteria</taxon>
        <taxon>Pseudomonadati</taxon>
        <taxon>Myxococcota</taxon>
        <taxon>Polyangia</taxon>
        <taxon>Nannocystales</taxon>
        <taxon>Nannocystaceae</taxon>
        <taxon>Nannocystis</taxon>
    </lineage>
</organism>
<comment type="caution">
    <text evidence="1">The sequence shown here is derived from an EMBL/GenBank/DDBJ whole genome shotgun (WGS) entry which is preliminary data.</text>
</comment>
<sequence length="248" mass="27376">MDPATALEILDAVFSERVEAATPTWSALVQLSFYDGEPATAIMAVFYHDGELGIQAEQPVVLVPCGVEVTPERYRAFAEGVRESMGFQIARYEGMTGPAEFFLSDLLRDTALQTAADFARAVRDDEVGARVLSPIQVGDFAAKHGLPMIADSVTCRLVWDLLREQAHAEASSRRLAKEGRVEAVPHLVALVEHWVERGYIFQGQWFVGGRNAHLACTRQLESLLRRAEGPEMRRRVGELAEAGCFEAD</sequence>
<evidence type="ECO:0000313" key="1">
    <source>
        <dbReference type="EMBL" id="MDC0671985.1"/>
    </source>
</evidence>
<name>A0ABT5BCW9_9BACT</name>
<gene>
    <name evidence="1" type="ORF">POL58_29840</name>
</gene>
<dbReference type="EMBL" id="JAQNDN010000019">
    <property type="protein sequence ID" value="MDC0671985.1"/>
    <property type="molecule type" value="Genomic_DNA"/>
</dbReference>
<dbReference type="Proteomes" id="UP001217838">
    <property type="component" value="Unassembled WGS sequence"/>
</dbReference>
<dbReference type="RefSeq" id="WP_272003012.1">
    <property type="nucleotide sequence ID" value="NZ_JAQNDN010000019.1"/>
</dbReference>
<accession>A0ABT5BCW9</accession>
<evidence type="ECO:0000313" key="2">
    <source>
        <dbReference type="Proteomes" id="UP001217838"/>
    </source>
</evidence>
<proteinExistence type="predicted"/>
<keyword evidence="2" id="KW-1185">Reference proteome</keyword>